<feature type="compositionally biased region" description="Low complexity" evidence="1">
    <location>
        <begin position="391"/>
        <end position="403"/>
    </location>
</feature>
<dbReference type="EMBL" id="CAJOBA010001600">
    <property type="protein sequence ID" value="CAF3604567.1"/>
    <property type="molecule type" value="Genomic_DNA"/>
</dbReference>
<feature type="region of interest" description="Disordered" evidence="1">
    <location>
        <begin position="448"/>
        <end position="481"/>
    </location>
</feature>
<evidence type="ECO:0000256" key="1">
    <source>
        <dbReference type="SAM" id="MobiDB-lite"/>
    </source>
</evidence>
<evidence type="ECO:0000313" key="6">
    <source>
        <dbReference type="Proteomes" id="UP000663829"/>
    </source>
</evidence>
<dbReference type="Proteomes" id="UP000677228">
    <property type="component" value="Unassembled WGS sequence"/>
</dbReference>
<feature type="compositionally biased region" description="Polar residues" evidence="1">
    <location>
        <begin position="595"/>
        <end position="606"/>
    </location>
</feature>
<feature type="compositionally biased region" description="Polar residues" evidence="1">
    <location>
        <begin position="723"/>
        <end position="743"/>
    </location>
</feature>
<feature type="compositionally biased region" description="Polar residues" evidence="1">
    <location>
        <begin position="448"/>
        <end position="479"/>
    </location>
</feature>
<evidence type="ECO:0000313" key="5">
    <source>
        <dbReference type="EMBL" id="CAF3757684.1"/>
    </source>
</evidence>
<dbReference type="Proteomes" id="UP000682733">
    <property type="component" value="Unassembled WGS sequence"/>
</dbReference>
<keyword evidence="6" id="KW-1185">Reference proteome</keyword>
<dbReference type="EMBL" id="CAJOBC010002907">
    <property type="protein sequence ID" value="CAF3757684.1"/>
    <property type="molecule type" value="Genomic_DNA"/>
</dbReference>
<sequence>MVTWHLRGLELFNETYKCSTASMNLVNKDIGKTNSTQVLTANTSPAFQKTSLPSTTTTNLPATTPTTTALGTIPITMETVASVTDPLLKAPVQSISLIAATPMIKKVESDSNLNIMSNNTSIQMETDNQCEKSSIIRSSSLSSNEPLYTKFSSTSSVLRRITLPLEITTVDQAPESNSSDNRISKSTINNRCVISESKPENDDQSIVTTTPNDISKTKPCTTTLKRNSFQRRNVVIADTQPTTTVTQSNQREFVATAKSNRVVVTADPSIKSRITSNKFLASQQNNDEQLRTNVDSANNSGKQSTTPPLNVSDEDSDIDIDDLFIQENKKQGVNVKPILTDASLVDISFPCSVQSNRFSFMTMKQQQPSDTTNEQNKSKPIRLNRERLTAPSTNQSTPSSLSSAITTPQLSGITTNLSSPLSNQAHLEKKESAGILGSNQLQETILSSQKQSIQNDRQKQTSNVHQRSIICSSTRNPSADSMLMKKIDSTNETNNNKTQKTDFSTVCFSPVSSSTSVSAALKDSNHRKRPTIQSPTAAKRFANEVTRLPPTIGDLCLTDLSSSSDTDSNRRYHFHQQQNNRPKSPSHRATKPTMMDTSSVNRPMSSFDWNKETSDFIKNLRKPSPSAVTTNRPIMNHTTVIRPLMQRPHLQHSLENGNIRGQPCVAVKRYNNDNSFKQRSLINKINDVKPTLLTSSTINQCIKPFDPPTEVLSTMKNEEEKQTTPLSLSTKQIDSSPTINNNNNVDLSSVQPTVTSQEQSVPVQINTNDVKTITMPQPVVQSTTVDDFDGLLLNDVDFLDEAFQAADELLLLYKPNI</sequence>
<proteinExistence type="predicted"/>
<feature type="region of interest" description="Disordered" evidence="1">
    <location>
        <begin position="363"/>
        <end position="405"/>
    </location>
</feature>
<feature type="region of interest" description="Disordered" evidence="1">
    <location>
        <begin position="564"/>
        <end position="606"/>
    </location>
</feature>
<feature type="region of interest" description="Disordered" evidence="1">
    <location>
        <begin position="519"/>
        <end position="544"/>
    </location>
</feature>
<dbReference type="AlphaFoldDB" id="A0A814FQT3"/>
<dbReference type="Proteomes" id="UP000681722">
    <property type="component" value="Unassembled WGS sequence"/>
</dbReference>
<organism evidence="3 6">
    <name type="scientific">Didymodactylos carnosus</name>
    <dbReference type="NCBI Taxonomy" id="1234261"/>
    <lineage>
        <taxon>Eukaryota</taxon>
        <taxon>Metazoa</taxon>
        <taxon>Spiralia</taxon>
        <taxon>Gnathifera</taxon>
        <taxon>Rotifera</taxon>
        <taxon>Eurotatoria</taxon>
        <taxon>Bdelloidea</taxon>
        <taxon>Philodinida</taxon>
        <taxon>Philodinidae</taxon>
        <taxon>Didymodactylos</taxon>
    </lineage>
</organism>
<evidence type="ECO:0000313" key="3">
    <source>
        <dbReference type="EMBL" id="CAF0985422.1"/>
    </source>
</evidence>
<gene>
    <name evidence="3" type="ORF">GPM918_LOCUS12973</name>
    <name evidence="2" type="ORF">OVA965_LOCUS5611</name>
    <name evidence="5" type="ORF">SRO942_LOCUS12973</name>
    <name evidence="4" type="ORF">TMI583_LOCUS5608</name>
</gene>
<feature type="region of interest" description="Disordered" evidence="1">
    <location>
        <begin position="716"/>
        <end position="743"/>
    </location>
</feature>
<feature type="compositionally biased region" description="Polar residues" evidence="1">
    <location>
        <begin position="363"/>
        <end position="375"/>
    </location>
</feature>
<name>A0A814FQT3_9BILA</name>
<accession>A0A814FQT3</accession>
<protein>
    <submittedName>
        <fullName evidence="3">Uncharacterized protein</fullName>
    </submittedName>
</protein>
<feature type="compositionally biased region" description="Polar residues" evidence="1">
    <location>
        <begin position="293"/>
        <end position="309"/>
    </location>
</feature>
<feature type="compositionally biased region" description="Polar residues" evidence="1">
    <location>
        <begin position="204"/>
        <end position="220"/>
    </location>
</feature>
<dbReference type="EMBL" id="CAJNOQ010002907">
    <property type="protein sequence ID" value="CAF0985422.1"/>
    <property type="molecule type" value="Genomic_DNA"/>
</dbReference>
<evidence type="ECO:0000313" key="2">
    <source>
        <dbReference type="EMBL" id="CAF0820306.1"/>
    </source>
</evidence>
<comment type="caution">
    <text evidence="3">The sequence shown here is derived from an EMBL/GenBank/DDBJ whole genome shotgun (WGS) entry which is preliminary data.</text>
</comment>
<feature type="region of interest" description="Disordered" evidence="1">
    <location>
        <begin position="293"/>
        <end position="315"/>
    </location>
</feature>
<dbReference type="Proteomes" id="UP000663829">
    <property type="component" value="Unassembled WGS sequence"/>
</dbReference>
<evidence type="ECO:0000313" key="4">
    <source>
        <dbReference type="EMBL" id="CAF3604567.1"/>
    </source>
</evidence>
<reference evidence="3" key="1">
    <citation type="submission" date="2021-02" db="EMBL/GenBank/DDBJ databases">
        <authorList>
            <person name="Nowell W R."/>
        </authorList>
    </citation>
    <scope>NUCLEOTIDE SEQUENCE</scope>
</reference>
<feature type="region of interest" description="Disordered" evidence="1">
    <location>
        <begin position="197"/>
        <end position="220"/>
    </location>
</feature>
<dbReference type="EMBL" id="CAJNOK010001600">
    <property type="protein sequence ID" value="CAF0820306.1"/>
    <property type="molecule type" value="Genomic_DNA"/>
</dbReference>